<proteinExistence type="predicted"/>
<feature type="compositionally biased region" description="Basic residues" evidence="1">
    <location>
        <begin position="32"/>
        <end position="42"/>
    </location>
</feature>
<accession>A0A0K2U6R3</accession>
<protein>
    <submittedName>
        <fullName evidence="2">Uncharacterized protein</fullName>
    </submittedName>
</protein>
<feature type="region of interest" description="Disordered" evidence="1">
    <location>
        <begin position="19"/>
        <end position="42"/>
    </location>
</feature>
<name>A0A0K2U6R3_LEPSM</name>
<reference evidence="2" key="1">
    <citation type="submission" date="2014-05" db="EMBL/GenBank/DDBJ databases">
        <authorList>
            <person name="Chronopoulou M."/>
        </authorList>
    </citation>
    <scope>NUCLEOTIDE SEQUENCE</scope>
    <source>
        <tissue evidence="2">Whole organism</tissue>
    </source>
</reference>
<dbReference type="AlphaFoldDB" id="A0A0K2U6R3"/>
<evidence type="ECO:0000313" key="2">
    <source>
        <dbReference type="EMBL" id="CDW33913.1"/>
    </source>
</evidence>
<organism evidence="2">
    <name type="scientific">Lepeophtheirus salmonis</name>
    <name type="common">Salmon louse</name>
    <name type="synonym">Caligus salmonis</name>
    <dbReference type="NCBI Taxonomy" id="72036"/>
    <lineage>
        <taxon>Eukaryota</taxon>
        <taxon>Metazoa</taxon>
        <taxon>Ecdysozoa</taxon>
        <taxon>Arthropoda</taxon>
        <taxon>Crustacea</taxon>
        <taxon>Multicrustacea</taxon>
        <taxon>Hexanauplia</taxon>
        <taxon>Copepoda</taxon>
        <taxon>Siphonostomatoida</taxon>
        <taxon>Caligidae</taxon>
        <taxon>Lepeophtheirus</taxon>
    </lineage>
</organism>
<evidence type="ECO:0000256" key="1">
    <source>
        <dbReference type="SAM" id="MobiDB-lite"/>
    </source>
</evidence>
<sequence length="55" mass="6902">MYMDYLYYYRRRKCCKAKQNNAKMPQGERGTRQIRKRQTRKRKYVLGKSSWNHII</sequence>
<dbReference type="EMBL" id="HACA01016552">
    <property type="protein sequence ID" value="CDW33913.1"/>
    <property type="molecule type" value="Transcribed_RNA"/>
</dbReference>